<dbReference type="Gene3D" id="2.40.50.140">
    <property type="entry name" value="Nucleic acid-binding proteins"/>
    <property type="match status" value="1"/>
</dbReference>
<dbReference type="PROSITE" id="PS00352">
    <property type="entry name" value="CSD_1"/>
    <property type="match status" value="1"/>
</dbReference>
<name>A0A2R8AEW7_9RHOB</name>
<dbReference type="PIRSF" id="PIRSF002599">
    <property type="entry name" value="Cold_shock_A"/>
    <property type="match status" value="1"/>
</dbReference>
<dbReference type="RefSeq" id="WP_108783327.1">
    <property type="nucleotide sequence ID" value="NZ_OMKW01000004.1"/>
</dbReference>
<protein>
    <submittedName>
        <fullName evidence="9">Cold shock protein CspA</fullName>
    </submittedName>
</protein>
<reference evidence="9 10" key="1">
    <citation type="submission" date="2018-03" db="EMBL/GenBank/DDBJ databases">
        <authorList>
            <person name="Keele B.F."/>
        </authorList>
    </citation>
    <scope>NUCLEOTIDE SEQUENCE [LARGE SCALE GENOMIC DNA]</scope>
    <source>
        <strain evidence="9 10">CeCT 8812</strain>
    </source>
</reference>
<keyword evidence="3" id="KW-0805">Transcription regulation</keyword>
<proteinExistence type="predicted"/>
<keyword evidence="2" id="KW-0963">Cytoplasm</keyword>
<sequence length="67" mass="7384">MAKGTVKWFNSEKGYGFIQPEDGGKDIFVHISAVQQAGLQGLEENQPIEYELIDGRDGRMSAGELKV</sequence>
<evidence type="ECO:0000256" key="5">
    <source>
        <dbReference type="ARBA" id="ARBA00023159"/>
    </source>
</evidence>
<dbReference type="GO" id="GO:0005829">
    <property type="term" value="C:cytosol"/>
    <property type="evidence" value="ECO:0007669"/>
    <property type="project" value="UniProtKB-ARBA"/>
</dbReference>
<comment type="subcellular location">
    <subcellularLocation>
        <location evidence="1 7">Cytoplasm</location>
    </subcellularLocation>
</comment>
<dbReference type="PROSITE" id="PS51857">
    <property type="entry name" value="CSD_2"/>
    <property type="match status" value="1"/>
</dbReference>
<evidence type="ECO:0000256" key="1">
    <source>
        <dbReference type="ARBA" id="ARBA00004496"/>
    </source>
</evidence>
<evidence type="ECO:0000256" key="4">
    <source>
        <dbReference type="ARBA" id="ARBA00023125"/>
    </source>
</evidence>
<keyword evidence="4" id="KW-0238">DNA-binding</keyword>
<dbReference type="PRINTS" id="PR00050">
    <property type="entry name" value="COLDSHOCK"/>
</dbReference>
<evidence type="ECO:0000313" key="9">
    <source>
        <dbReference type="EMBL" id="SPF30605.1"/>
    </source>
</evidence>
<dbReference type="Pfam" id="PF00313">
    <property type="entry name" value="CSD"/>
    <property type="match status" value="1"/>
</dbReference>
<keyword evidence="6" id="KW-0804">Transcription</keyword>
<dbReference type="EMBL" id="OMKW01000004">
    <property type="protein sequence ID" value="SPF30605.1"/>
    <property type="molecule type" value="Genomic_DNA"/>
</dbReference>
<dbReference type="PANTHER" id="PTHR46565:SF20">
    <property type="entry name" value="COLD SHOCK DOMAIN-CONTAINING PROTEIN 4"/>
    <property type="match status" value="1"/>
</dbReference>
<accession>A0A2R8AEW7</accession>
<evidence type="ECO:0000256" key="7">
    <source>
        <dbReference type="RuleBase" id="RU000408"/>
    </source>
</evidence>
<dbReference type="GO" id="GO:0003677">
    <property type="term" value="F:DNA binding"/>
    <property type="evidence" value="ECO:0007669"/>
    <property type="project" value="UniProtKB-KW"/>
</dbReference>
<organism evidence="9 10">
    <name type="scientific">Pontivivens insulae</name>
    <dbReference type="NCBI Taxonomy" id="1639689"/>
    <lineage>
        <taxon>Bacteria</taxon>
        <taxon>Pseudomonadati</taxon>
        <taxon>Pseudomonadota</taxon>
        <taxon>Alphaproteobacteria</taxon>
        <taxon>Rhodobacterales</taxon>
        <taxon>Paracoccaceae</taxon>
        <taxon>Pontivivens</taxon>
    </lineage>
</organism>
<keyword evidence="10" id="KW-1185">Reference proteome</keyword>
<evidence type="ECO:0000259" key="8">
    <source>
        <dbReference type="PROSITE" id="PS51857"/>
    </source>
</evidence>
<dbReference type="PANTHER" id="PTHR46565">
    <property type="entry name" value="COLD SHOCK DOMAIN PROTEIN 2"/>
    <property type="match status" value="1"/>
</dbReference>
<dbReference type="FunFam" id="2.40.50.140:FF:000006">
    <property type="entry name" value="Cold shock protein CspC"/>
    <property type="match status" value="1"/>
</dbReference>
<evidence type="ECO:0000256" key="2">
    <source>
        <dbReference type="ARBA" id="ARBA00022490"/>
    </source>
</evidence>
<dbReference type="OrthoDB" id="9801074at2"/>
<gene>
    <name evidence="9" type="primary">cspA_3</name>
    <name evidence="9" type="ORF">POI8812_02945</name>
</gene>
<evidence type="ECO:0000256" key="6">
    <source>
        <dbReference type="ARBA" id="ARBA00023163"/>
    </source>
</evidence>
<dbReference type="InterPro" id="IPR019844">
    <property type="entry name" value="CSD_CS"/>
</dbReference>
<keyword evidence="5" id="KW-0010">Activator</keyword>
<evidence type="ECO:0000313" key="10">
    <source>
        <dbReference type="Proteomes" id="UP000244932"/>
    </source>
</evidence>
<dbReference type="SMART" id="SM00357">
    <property type="entry name" value="CSP"/>
    <property type="match status" value="1"/>
</dbReference>
<evidence type="ECO:0000256" key="3">
    <source>
        <dbReference type="ARBA" id="ARBA00023015"/>
    </source>
</evidence>
<dbReference type="InterPro" id="IPR002059">
    <property type="entry name" value="CSP_DNA-bd"/>
</dbReference>
<dbReference type="SUPFAM" id="SSF50249">
    <property type="entry name" value="Nucleic acid-binding proteins"/>
    <property type="match status" value="1"/>
</dbReference>
<dbReference type="Proteomes" id="UP000244932">
    <property type="component" value="Unassembled WGS sequence"/>
</dbReference>
<dbReference type="AlphaFoldDB" id="A0A2R8AEW7"/>
<dbReference type="CDD" id="cd04458">
    <property type="entry name" value="CSP_CDS"/>
    <property type="match status" value="1"/>
</dbReference>
<dbReference type="InterPro" id="IPR011129">
    <property type="entry name" value="CSD"/>
</dbReference>
<dbReference type="InterPro" id="IPR012340">
    <property type="entry name" value="NA-bd_OB-fold"/>
</dbReference>
<dbReference type="InterPro" id="IPR012156">
    <property type="entry name" value="Cold_shock_CspA"/>
</dbReference>
<feature type="domain" description="CSD" evidence="8">
    <location>
        <begin position="1"/>
        <end position="67"/>
    </location>
</feature>